<accession>A0A3B7MGY5</accession>
<dbReference type="Proteomes" id="UP000263900">
    <property type="component" value="Chromosome"/>
</dbReference>
<keyword evidence="1" id="KW-0472">Membrane</keyword>
<keyword evidence="1" id="KW-0812">Transmembrane</keyword>
<evidence type="ECO:0000313" key="3">
    <source>
        <dbReference type="Proteomes" id="UP000263900"/>
    </source>
</evidence>
<feature type="transmembrane region" description="Helical" evidence="1">
    <location>
        <begin position="126"/>
        <end position="148"/>
    </location>
</feature>
<dbReference type="RefSeq" id="WP_119049296.1">
    <property type="nucleotide sequence ID" value="NZ_CP032157.1"/>
</dbReference>
<dbReference type="EMBL" id="CP032157">
    <property type="protein sequence ID" value="AXY73458.1"/>
    <property type="molecule type" value="Genomic_DNA"/>
</dbReference>
<feature type="transmembrane region" description="Helical" evidence="1">
    <location>
        <begin position="154"/>
        <end position="175"/>
    </location>
</feature>
<dbReference type="KEGG" id="pseg:D3H65_05475"/>
<evidence type="ECO:0000256" key="1">
    <source>
        <dbReference type="SAM" id="Phobius"/>
    </source>
</evidence>
<evidence type="ECO:0000313" key="2">
    <source>
        <dbReference type="EMBL" id="AXY73458.1"/>
    </source>
</evidence>
<sequence length="216" mass="25636">MEDVEILNLWKSYNKRLQESLVLSRKNTEEITKLKAQSFLTSMRPRKQFTLWVGIIWVGLIDLLIVKLFFIASPFFIISMGIQVLLTKVAIVVYLYQLMLLRQTDVSEPILATQERIARLRSSTLWVTRLLFLQLPAWTTFFLSAKMFMISNVWLILLPVVITAIFTYAAIWLFLNIKYENRHKKWFRLIFSGKEWDPMMRSMELLDQISEYKKEA</sequence>
<dbReference type="OrthoDB" id="5706484at2"/>
<feature type="transmembrane region" description="Helical" evidence="1">
    <location>
        <begin position="76"/>
        <end position="96"/>
    </location>
</feature>
<name>A0A3B7MGY5_9BACT</name>
<gene>
    <name evidence="2" type="ORF">D3H65_05475</name>
</gene>
<organism evidence="2 3">
    <name type="scientific">Paraflavitalea soli</name>
    <dbReference type="NCBI Taxonomy" id="2315862"/>
    <lineage>
        <taxon>Bacteria</taxon>
        <taxon>Pseudomonadati</taxon>
        <taxon>Bacteroidota</taxon>
        <taxon>Chitinophagia</taxon>
        <taxon>Chitinophagales</taxon>
        <taxon>Chitinophagaceae</taxon>
        <taxon>Paraflavitalea</taxon>
    </lineage>
</organism>
<proteinExistence type="predicted"/>
<keyword evidence="1" id="KW-1133">Transmembrane helix</keyword>
<keyword evidence="3" id="KW-1185">Reference proteome</keyword>
<reference evidence="2 3" key="1">
    <citation type="submission" date="2018-09" db="EMBL/GenBank/DDBJ databases">
        <title>Genome sequencing of strain 6GH32-13.</title>
        <authorList>
            <person name="Weon H.-Y."/>
            <person name="Heo J."/>
            <person name="Kwon S.-W."/>
        </authorList>
    </citation>
    <scope>NUCLEOTIDE SEQUENCE [LARGE SCALE GENOMIC DNA]</scope>
    <source>
        <strain evidence="2 3">5GH32-13</strain>
    </source>
</reference>
<protein>
    <submittedName>
        <fullName evidence="2">Uncharacterized protein</fullName>
    </submittedName>
</protein>
<dbReference type="AlphaFoldDB" id="A0A3B7MGY5"/>
<feature type="transmembrane region" description="Helical" evidence="1">
    <location>
        <begin position="49"/>
        <end position="70"/>
    </location>
</feature>